<sequence length="179" mass="21231">MYTSDEIYIWFRDNLKRKLENTSIEDFSNAWSNGLANKTNFYRQFFEGLVDGSSRFIGYEQFRIDITIYDQEQIPLVLIETENNHQDASTEVDQLCCFHAPLKVLVLSCAWYDSEREKWLHHWQKIIEKYNAAYPTNSKFCIVVGEWGRGKPDDEILRYYLITLSSNGSIFEDLVWQLQ</sequence>
<keyword evidence="2" id="KW-1185">Reference proteome</keyword>
<name>A0A3P3QTE1_9GAMM</name>
<evidence type="ECO:0000313" key="2">
    <source>
        <dbReference type="Proteomes" id="UP000276260"/>
    </source>
</evidence>
<comment type="caution">
    <text evidence="1">The sequence shown here is derived from an EMBL/GenBank/DDBJ whole genome shotgun (WGS) entry which is preliminary data.</text>
</comment>
<dbReference type="OrthoDB" id="9899310at2"/>
<evidence type="ECO:0000313" key="1">
    <source>
        <dbReference type="EMBL" id="RRJ23759.1"/>
    </source>
</evidence>
<protein>
    <submittedName>
        <fullName evidence="1">Uncharacterized protein</fullName>
    </submittedName>
</protein>
<dbReference type="EMBL" id="RRCF01000001">
    <property type="protein sequence ID" value="RRJ23759.1"/>
    <property type="molecule type" value="Genomic_DNA"/>
</dbReference>
<dbReference type="Proteomes" id="UP000276260">
    <property type="component" value="Unassembled WGS sequence"/>
</dbReference>
<reference evidence="1 2" key="1">
    <citation type="submission" date="2018-11" db="EMBL/GenBank/DDBJ databases">
        <title>Draft genome analysis of Rheinheimera mesophila isolated from an industrial waste site.</title>
        <authorList>
            <person name="Yu Q."/>
            <person name="Qi Y."/>
            <person name="Zhang H."/>
            <person name="Lu Y."/>
            <person name="Pu J."/>
        </authorList>
    </citation>
    <scope>NUCLEOTIDE SEQUENCE [LARGE SCALE GENOMIC DNA]</scope>
    <source>
        <strain evidence="1 2">IITR13</strain>
    </source>
</reference>
<dbReference type="RefSeq" id="WP_046521022.1">
    <property type="nucleotide sequence ID" value="NZ_LAVS01000089.1"/>
</dbReference>
<dbReference type="AlphaFoldDB" id="A0A3P3QTE1"/>
<gene>
    <name evidence="1" type="ORF">EIK76_06795</name>
</gene>
<organism evidence="1 2">
    <name type="scientific">Rheinheimera mesophila</name>
    <dbReference type="NCBI Taxonomy" id="1547515"/>
    <lineage>
        <taxon>Bacteria</taxon>
        <taxon>Pseudomonadati</taxon>
        <taxon>Pseudomonadota</taxon>
        <taxon>Gammaproteobacteria</taxon>
        <taxon>Chromatiales</taxon>
        <taxon>Chromatiaceae</taxon>
        <taxon>Rheinheimera</taxon>
    </lineage>
</organism>
<proteinExistence type="predicted"/>
<accession>A0A3P3QTE1</accession>